<dbReference type="PANTHER" id="PTHR43289">
    <property type="entry name" value="MITOGEN-ACTIVATED PROTEIN KINASE KINASE KINASE 20-RELATED"/>
    <property type="match status" value="1"/>
</dbReference>
<keyword evidence="9" id="KW-1185">Reference proteome</keyword>
<accession>A0ABQ5RA49</accession>
<keyword evidence="6" id="KW-0067">ATP-binding</keyword>
<dbReference type="InterPro" id="IPR008271">
    <property type="entry name" value="Ser/Thr_kinase_AS"/>
</dbReference>
<organism evidence="8 9">
    <name type="scientific">Phytohabitans aurantiacus</name>
    <dbReference type="NCBI Taxonomy" id="3016789"/>
    <lineage>
        <taxon>Bacteria</taxon>
        <taxon>Bacillati</taxon>
        <taxon>Actinomycetota</taxon>
        <taxon>Actinomycetes</taxon>
        <taxon>Micromonosporales</taxon>
        <taxon>Micromonosporaceae</taxon>
    </lineage>
</organism>
<dbReference type="SMART" id="SM00220">
    <property type="entry name" value="S_TKc"/>
    <property type="match status" value="1"/>
</dbReference>
<comment type="caution">
    <text evidence="8">The sequence shown here is derived from an EMBL/GenBank/DDBJ whole genome shotgun (WGS) entry which is preliminary data.</text>
</comment>
<evidence type="ECO:0000256" key="5">
    <source>
        <dbReference type="ARBA" id="ARBA00022777"/>
    </source>
</evidence>
<proteinExistence type="predicted"/>
<dbReference type="PROSITE" id="PS00108">
    <property type="entry name" value="PROTEIN_KINASE_ST"/>
    <property type="match status" value="1"/>
</dbReference>
<feature type="domain" description="Protein kinase" evidence="7">
    <location>
        <begin position="7"/>
        <end position="261"/>
    </location>
</feature>
<gene>
    <name evidence="8" type="ORF">Pa4123_89170</name>
</gene>
<evidence type="ECO:0000259" key="7">
    <source>
        <dbReference type="PROSITE" id="PS50011"/>
    </source>
</evidence>
<evidence type="ECO:0000256" key="4">
    <source>
        <dbReference type="ARBA" id="ARBA00022741"/>
    </source>
</evidence>
<dbReference type="PROSITE" id="PS50011">
    <property type="entry name" value="PROTEIN_KINASE_DOM"/>
    <property type="match status" value="1"/>
</dbReference>
<evidence type="ECO:0000256" key="1">
    <source>
        <dbReference type="ARBA" id="ARBA00012513"/>
    </source>
</evidence>
<evidence type="ECO:0000256" key="2">
    <source>
        <dbReference type="ARBA" id="ARBA00022527"/>
    </source>
</evidence>
<dbReference type="Pfam" id="PF00069">
    <property type="entry name" value="Pkinase"/>
    <property type="match status" value="1"/>
</dbReference>
<dbReference type="SUPFAM" id="SSF56112">
    <property type="entry name" value="Protein kinase-like (PK-like)"/>
    <property type="match status" value="1"/>
</dbReference>
<dbReference type="EMBL" id="BSDI01000092">
    <property type="protein sequence ID" value="GLI03639.1"/>
    <property type="molecule type" value="Genomic_DNA"/>
</dbReference>
<evidence type="ECO:0000313" key="9">
    <source>
        <dbReference type="Proteomes" id="UP001144280"/>
    </source>
</evidence>
<keyword evidence="2" id="KW-0723">Serine/threonine-protein kinase</keyword>
<dbReference type="InterPro" id="IPR000719">
    <property type="entry name" value="Prot_kinase_dom"/>
</dbReference>
<dbReference type="InterPro" id="IPR011009">
    <property type="entry name" value="Kinase-like_dom_sf"/>
</dbReference>
<protein>
    <recommendedName>
        <fullName evidence="1">non-specific serine/threonine protein kinase</fullName>
        <ecNumber evidence="1">2.7.11.1</ecNumber>
    </recommendedName>
</protein>
<sequence>MRGIADYEFIRALGSGNHGHYYLANRPARLPIDADQVAVKVLAAESTATAFRRATRELKAFAAVRSPYLVAPYDAGQQDGVFYYSTAYLPGGSLASPASPLSTGDALRAAAHAARAAAALHAAGIVHRDIKPGNVLLHESGAQLSDLGLAQVFAEGVTLTGMGGLDAVEYVDPSLLLGEAPGPANDVWSLGMLVHRVVAGTGVYGPLPEEDGLLALRRVLSTPPKLSDALPEPVAALVRDCIAPTVERPSAGAVADRLDQIRDGVR</sequence>
<evidence type="ECO:0000313" key="8">
    <source>
        <dbReference type="EMBL" id="GLI03639.1"/>
    </source>
</evidence>
<dbReference type="PANTHER" id="PTHR43289:SF6">
    <property type="entry name" value="SERINE_THREONINE-PROTEIN KINASE NEKL-3"/>
    <property type="match status" value="1"/>
</dbReference>
<dbReference type="Gene3D" id="1.10.510.10">
    <property type="entry name" value="Transferase(Phosphotransferase) domain 1"/>
    <property type="match status" value="1"/>
</dbReference>
<dbReference type="RefSeq" id="WP_281905996.1">
    <property type="nucleotide sequence ID" value="NZ_BSDI01000092.1"/>
</dbReference>
<name>A0ABQ5RA49_9ACTN</name>
<evidence type="ECO:0000256" key="3">
    <source>
        <dbReference type="ARBA" id="ARBA00022679"/>
    </source>
</evidence>
<dbReference type="EC" id="2.7.11.1" evidence="1"/>
<evidence type="ECO:0000256" key="6">
    <source>
        <dbReference type="ARBA" id="ARBA00022840"/>
    </source>
</evidence>
<keyword evidence="4" id="KW-0547">Nucleotide-binding</keyword>
<dbReference type="Gene3D" id="3.30.200.20">
    <property type="entry name" value="Phosphorylase Kinase, domain 1"/>
    <property type="match status" value="1"/>
</dbReference>
<reference evidence="8" key="1">
    <citation type="submission" date="2022-12" db="EMBL/GenBank/DDBJ databases">
        <title>New Phytohabitans aurantiacus sp. RD004123 nov., an actinomycete isolated from soil.</title>
        <authorList>
            <person name="Triningsih D.W."/>
            <person name="Harunari E."/>
            <person name="Igarashi Y."/>
        </authorList>
    </citation>
    <scope>NUCLEOTIDE SEQUENCE</scope>
    <source>
        <strain evidence="8">RD004123</strain>
    </source>
</reference>
<dbReference type="Proteomes" id="UP001144280">
    <property type="component" value="Unassembled WGS sequence"/>
</dbReference>
<keyword evidence="5" id="KW-0418">Kinase</keyword>
<keyword evidence="3" id="KW-0808">Transferase</keyword>